<dbReference type="GO" id="GO:0005381">
    <property type="term" value="F:iron ion transmembrane transporter activity"/>
    <property type="evidence" value="ECO:0007669"/>
    <property type="project" value="UniProtKB-UniRule"/>
</dbReference>
<dbReference type="GO" id="GO:0016020">
    <property type="term" value="C:membrane"/>
    <property type="evidence" value="ECO:0007669"/>
    <property type="project" value="UniProtKB-SubCell"/>
</dbReference>
<dbReference type="EMBL" id="PQIB02000018">
    <property type="protein sequence ID" value="RLM55587.1"/>
    <property type="molecule type" value="Genomic_DNA"/>
</dbReference>
<dbReference type="STRING" id="4540.A0A3L6PDF0"/>
<dbReference type="InterPro" id="IPR009716">
    <property type="entry name" value="Ferroportin-1"/>
</dbReference>
<dbReference type="Pfam" id="PF06963">
    <property type="entry name" value="FPN1"/>
    <property type="match status" value="1"/>
</dbReference>
<comment type="caution">
    <text evidence="7">The sequence shown here is derived from an EMBL/GenBank/DDBJ whole genome shotgun (WGS) entry which is preliminary data.</text>
</comment>
<name>A0A3L6PDF0_PANMI</name>
<comment type="similarity">
    <text evidence="6">Belongs to the ferroportin (FP) (TC 2.A.100) family. SLC40A subfamily.</text>
</comment>
<evidence type="ECO:0000256" key="6">
    <source>
        <dbReference type="RuleBase" id="RU365065"/>
    </source>
</evidence>
<gene>
    <name evidence="7" type="ORF">C2845_PM10G14540</name>
</gene>
<proteinExistence type="inferred from homology"/>
<dbReference type="PANTHER" id="PTHR11660:SF57">
    <property type="entry name" value="SOLUTE CARRIER FAMILY 40 MEMBER"/>
    <property type="match status" value="1"/>
</dbReference>
<keyword evidence="4 6" id="KW-1133">Transmembrane helix</keyword>
<reference evidence="8" key="1">
    <citation type="journal article" date="2019" name="Nat. Commun.">
        <title>The genome of broomcorn millet.</title>
        <authorList>
            <person name="Zou C."/>
            <person name="Miki D."/>
            <person name="Li D."/>
            <person name="Tang Q."/>
            <person name="Xiao L."/>
            <person name="Rajput S."/>
            <person name="Deng P."/>
            <person name="Jia W."/>
            <person name="Huang R."/>
            <person name="Zhang M."/>
            <person name="Sun Y."/>
            <person name="Hu J."/>
            <person name="Fu X."/>
            <person name="Schnable P.S."/>
            <person name="Li F."/>
            <person name="Zhang H."/>
            <person name="Feng B."/>
            <person name="Zhu X."/>
            <person name="Liu R."/>
            <person name="Schnable J.C."/>
            <person name="Zhu J.-K."/>
            <person name="Zhang H."/>
        </authorList>
    </citation>
    <scope>NUCLEOTIDE SEQUENCE [LARGE SCALE GENOMIC DNA]</scope>
</reference>
<keyword evidence="6" id="KW-0406">Ion transport</keyword>
<keyword evidence="3 6" id="KW-0812">Transmembrane</keyword>
<dbReference type="PANTHER" id="PTHR11660">
    <property type="entry name" value="SOLUTE CARRIER FAMILY 40 MEMBER"/>
    <property type="match status" value="1"/>
</dbReference>
<protein>
    <recommendedName>
        <fullName evidence="6">Solute carrier family 40 member</fullName>
    </recommendedName>
</protein>
<evidence type="ECO:0000313" key="8">
    <source>
        <dbReference type="Proteomes" id="UP000275267"/>
    </source>
</evidence>
<comment type="subcellular location">
    <subcellularLocation>
        <location evidence="1 6">Membrane</location>
        <topology evidence="1 6">Multi-pass membrane protein</topology>
    </subcellularLocation>
</comment>
<dbReference type="Proteomes" id="UP000275267">
    <property type="component" value="Unassembled WGS sequence"/>
</dbReference>
<evidence type="ECO:0000256" key="3">
    <source>
        <dbReference type="ARBA" id="ARBA00022692"/>
    </source>
</evidence>
<organism evidence="7 8">
    <name type="scientific">Panicum miliaceum</name>
    <name type="common">Proso millet</name>
    <name type="synonym">Broomcorn millet</name>
    <dbReference type="NCBI Taxonomy" id="4540"/>
    <lineage>
        <taxon>Eukaryota</taxon>
        <taxon>Viridiplantae</taxon>
        <taxon>Streptophyta</taxon>
        <taxon>Embryophyta</taxon>
        <taxon>Tracheophyta</taxon>
        <taxon>Spermatophyta</taxon>
        <taxon>Magnoliopsida</taxon>
        <taxon>Liliopsida</taxon>
        <taxon>Poales</taxon>
        <taxon>Poaceae</taxon>
        <taxon>PACMAD clade</taxon>
        <taxon>Panicoideae</taxon>
        <taxon>Panicodae</taxon>
        <taxon>Paniceae</taxon>
        <taxon>Panicinae</taxon>
        <taxon>Panicum</taxon>
        <taxon>Panicum sect. Panicum</taxon>
    </lineage>
</organism>
<evidence type="ECO:0000256" key="4">
    <source>
        <dbReference type="ARBA" id="ARBA00022989"/>
    </source>
</evidence>
<dbReference type="AlphaFoldDB" id="A0A3L6PDF0"/>
<feature type="transmembrane region" description="Helical" evidence="6">
    <location>
        <begin position="135"/>
        <end position="158"/>
    </location>
</feature>
<keyword evidence="8" id="KW-1185">Reference proteome</keyword>
<feature type="transmembrane region" description="Helical" evidence="6">
    <location>
        <begin position="193"/>
        <end position="218"/>
    </location>
</feature>
<evidence type="ECO:0000256" key="5">
    <source>
        <dbReference type="ARBA" id="ARBA00023136"/>
    </source>
</evidence>
<keyword evidence="5 6" id="KW-0472">Membrane</keyword>
<comment type="caution">
    <text evidence="6">Lacks conserved residue(s) required for the propagation of feature annotation.</text>
</comment>
<evidence type="ECO:0000313" key="7">
    <source>
        <dbReference type="EMBL" id="RLM55587.1"/>
    </source>
</evidence>
<dbReference type="OrthoDB" id="648861at2759"/>
<comment type="function">
    <text evidence="6">May be involved in iron transport and iron homeostasis.</text>
</comment>
<evidence type="ECO:0000256" key="2">
    <source>
        <dbReference type="ARBA" id="ARBA00022448"/>
    </source>
</evidence>
<feature type="transmembrane region" description="Helical" evidence="6">
    <location>
        <begin position="95"/>
        <end position="123"/>
    </location>
</feature>
<sequence length="315" mass="33702">MEGDAAIEGGQLAPLLGSSWSGSGSPAPDASLLRRLYAGHALARWGARMWEFSVGLYMIRIWPGSLLFTAIYGVVESSSVAVFGPMVGTLVDKLTYLQVLGIWLLVQSLSFIVAGASVTALLVYDDLKATSFPVFMALVVVTNVSGALAALSTLAGTILIEREWVVVISCGHPPAVLTGINSVVRRIDLSCKLLAPVFSGLVFSFVSAQASAAALALWNVASVGLEYWLFVSVYNGVPALAAENGRLRAADVLLPSEEEIAAPPAERAADWRMRLTERLSIIPCWESWVVYVRQDVALPGVALAFLYFTVLRQAN</sequence>
<keyword evidence="2 6" id="KW-0813">Transport</keyword>
<accession>A0A3L6PDF0</accession>
<feature type="transmembrane region" description="Helical" evidence="6">
    <location>
        <begin position="164"/>
        <end position="184"/>
    </location>
</feature>
<feature type="transmembrane region" description="Helical" evidence="6">
    <location>
        <begin position="296"/>
        <end position="314"/>
    </location>
</feature>
<evidence type="ECO:0000256" key="1">
    <source>
        <dbReference type="ARBA" id="ARBA00004141"/>
    </source>
</evidence>